<evidence type="ECO:0000313" key="3">
    <source>
        <dbReference type="Proteomes" id="UP000706031"/>
    </source>
</evidence>
<reference evidence="2 3" key="1">
    <citation type="submission" date="2020-08" db="EMBL/GenBank/DDBJ databases">
        <title>Fungal Genomes of the International Space Station.</title>
        <authorList>
            <person name="Seuylemezian A."/>
            <person name="Singh N.K."/>
            <person name="Wood J."/>
            <person name="Venkateswaran K."/>
        </authorList>
    </citation>
    <scope>NUCLEOTIDE SEQUENCE [LARGE SCALE GENOMIC DNA]</scope>
    <source>
        <strain evidence="2 3">S/N-304-OC-R4</strain>
    </source>
</reference>
<proteinExistence type="predicted"/>
<feature type="transmembrane region" description="Helical" evidence="1">
    <location>
        <begin position="119"/>
        <end position="139"/>
    </location>
</feature>
<name>A0ABS7KQ21_9BACL</name>
<comment type="caution">
    <text evidence="2">The sequence shown here is derived from an EMBL/GenBank/DDBJ whole genome shotgun (WGS) entry which is preliminary data.</text>
</comment>
<dbReference type="RefSeq" id="WP_221790723.1">
    <property type="nucleotide sequence ID" value="NZ_JACLIC010000043.1"/>
</dbReference>
<accession>A0ABS7KQ21</accession>
<feature type="transmembrane region" description="Helical" evidence="1">
    <location>
        <begin position="34"/>
        <end position="53"/>
    </location>
</feature>
<keyword evidence="1" id="KW-0812">Transmembrane</keyword>
<evidence type="ECO:0000313" key="2">
    <source>
        <dbReference type="EMBL" id="MBY0206272.1"/>
    </source>
</evidence>
<protein>
    <submittedName>
        <fullName evidence="2">DUF1453 family protein</fullName>
    </submittedName>
</protein>
<evidence type="ECO:0000256" key="1">
    <source>
        <dbReference type="SAM" id="Phobius"/>
    </source>
</evidence>
<feature type="transmembrane region" description="Helical" evidence="1">
    <location>
        <begin position="91"/>
        <end position="113"/>
    </location>
</feature>
<organism evidence="2 3">
    <name type="scientific">Paenibacillus cucumis</name>
    <name type="common">ex Kampfer et al. 2016</name>
    <dbReference type="NCBI Taxonomy" id="1776858"/>
    <lineage>
        <taxon>Bacteria</taxon>
        <taxon>Bacillati</taxon>
        <taxon>Bacillota</taxon>
        <taxon>Bacilli</taxon>
        <taxon>Bacillales</taxon>
        <taxon>Paenibacillaceae</taxon>
        <taxon>Paenibacillus</taxon>
    </lineage>
</organism>
<gene>
    <name evidence="2" type="ORF">H7T88_23935</name>
</gene>
<keyword evidence="1" id="KW-0472">Membrane</keyword>
<dbReference type="Proteomes" id="UP000706031">
    <property type="component" value="Unassembled WGS sequence"/>
</dbReference>
<dbReference type="EMBL" id="JACLIC010000043">
    <property type="protein sequence ID" value="MBY0206272.1"/>
    <property type="molecule type" value="Genomic_DNA"/>
</dbReference>
<keyword evidence="1" id="KW-1133">Transmembrane helix</keyword>
<feature type="transmembrane region" description="Helical" evidence="1">
    <location>
        <begin position="59"/>
        <end position="79"/>
    </location>
</feature>
<keyword evidence="3" id="KW-1185">Reference proteome</keyword>
<sequence>MKESEECKMLNMVITGLIIVLLSMREKEVKLDRMWMLPVIVAVVIFFNISQVPLTGLTLLFYIMFLVIGCGIGLWRAWMERLRVDALTGKVMSKGSMGTAIVLIIIMLVKHYISTLDVHHSVVALSSALLFIPLGSIAARRFIIYYRVRHMQAAKV</sequence>